<accession>A0A2S8F327</accession>
<evidence type="ECO:0000313" key="3">
    <source>
        <dbReference type="Proteomes" id="UP000239388"/>
    </source>
</evidence>
<dbReference type="AlphaFoldDB" id="A0A2S8F327"/>
<dbReference type="EMBL" id="PUIB01000030">
    <property type="protein sequence ID" value="PQO26543.1"/>
    <property type="molecule type" value="Genomic_DNA"/>
</dbReference>
<evidence type="ECO:0008006" key="4">
    <source>
        <dbReference type="Google" id="ProtNLM"/>
    </source>
</evidence>
<gene>
    <name evidence="2" type="ORF">C5Y98_29575</name>
</gene>
<reference evidence="2 3" key="1">
    <citation type="submission" date="2018-02" db="EMBL/GenBank/DDBJ databases">
        <title>Comparative genomes isolates from brazilian mangrove.</title>
        <authorList>
            <person name="Araujo J.E."/>
            <person name="Taketani R.G."/>
            <person name="Silva M.C.P."/>
            <person name="Loureco M.V."/>
            <person name="Andreote F.D."/>
        </authorList>
    </citation>
    <scope>NUCLEOTIDE SEQUENCE [LARGE SCALE GENOMIC DNA]</scope>
    <source>
        <strain evidence="2 3">NAP PRIS-MGV</strain>
    </source>
</reference>
<proteinExistence type="predicted"/>
<dbReference type="Proteomes" id="UP000239388">
    <property type="component" value="Unassembled WGS sequence"/>
</dbReference>
<comment type="caution">
    <text evidence="2">The sequence shown here is derived from an EMBL/GenBank/DDBJ whole genome shotgun (WGS) entry which is preliminary data.</text>
</comment>
<feature type="region of interest" description="Disordered" evidence="1">
    <location>
        <begin position="217"/>
        <end position="248"/>
    </location>
</feature>
<evidence type="ECO:0000256" key="1">
    <source>
        <dbReference type="SAM" id="MobiDB-lite"/>
    </source>
</evidence>
<sequence length="363" mass="39732">MIAVIGIVGAAPYICASYLQSYAEAQLTQAPDDDIEFYLRRQLQISSHPADDLVAALSSDRAPLALAATNVLKQKRREWRDLAAIRYRDEAIQIAVQLSSRWDQLTPSARLAALGMAEEVVTWNLGLEPDEARMFNDAIDQILRRSAAAEPNGANRPLVSALAMLPAQPEPARGSEYQAPEQIAAAPGGYLPIAAGKPGTKVSEPVYEPGGFPSAAALTSKPIDPTGGSREPMGSAGSMSLTPGALPESARPSLPLDLQKLADIDVMHWLNDSRPEVVEQAEKELLSRRFQPFELELARRLTSPSVQDRLRLTKELSVETTFDRKMWLVELSHDVDPDVRIAAQRQLLQLRVSDRSAPYDAPR</sequence>
<evidence type="ECO:0000313" key="2">
    <source>
        <dbReference type="EMBL" id="PQO26543.1"/>
    </source>
</evidence>
<organism evidence="2 3">
    <name type="scientific">Blastopirellula marina</name>
    <dbReference type="NCBI Taxonomy" id="124"/>
    <lineage>
        <taxon>Bacteria</taxon>
        <taxon>Pseudomonadati</taxon>
        <taxon>Planctomycetota</taxon>
        <taxon>Planctomycetia</taxon>
        <taxon>Pirellulales</taxon>
        <taxon>Pirellulaceae</taxon>
        <taxon>Blastopirellula</taxon>
    </lineage>
</organism>
<protein>
    <recommendedName>
        <fullName evidence="4">HEAT repeat domain-containing protein</fullName>
    </recommendedName>
</protein>
<name>A0A2S8F327_9BACT</name>